<dbReference type="EMBL" id="RBWU01000003">
    <property type="protein sequence ID" value="RKS74847.1"/>
    <property type="molecule type" value="Genomic_DNA"/>
</dbReference>
<keyword evidence="8 12" id="KW-0808">Transferase</keyword>
<feature type="domain" description="Ribosomal RNA small subunit methyltransferase E PUA-like" evidence="15">
    <location>
        <begin position="20"/>
        <end position="57"/>
    </location>
</feature>
<evidence type="ECO:0000256" key="12">
    <source>
        <dbReference type="PIRNR" id="PIRNR015601"/>
    </source>
</evidence>
<evidence type="ECO:0000256" key="2">
    <source>
        <dbReference type="ARBA" id="ARBA00005528"/>
    </source>
</evidence>
<keyword evidence="6 12" id="KW-0698">rRNA processing</keyword>
<dbReference type="NCBIfam" id="NF008693">
    <property type="entry name" value="PRK11713.2-3"/>
    <property type="match status" value="1"/>
</dbReference>
<keyword evidence="5 12" id="KW-0963">Cytoplasm</keyword>
<evidence type="ECO:0000256" key="11">
    <source>
        <dbReference type="ARBA" id="ARBA00047944"/>
    </source>
</evidence>
<keyword evidence="7 12" id="KW-0489">Methyltransferase</keyword>
<evidence type="ECO:0000313" key="16">
    <source>
        <dbReference type="EMBL" id="RKS74847.1"/>
    </source>
</evidence>
<evidence type="ECO:0000256" key="13">
    <source>
        <dbReference type="SAM" id="MobiDB-lite"/>
    </source>
</evidence>
<reference evidence="16 17" key="1">
    <citation type="submission" date="2018-10" db="EMBL/GenBank/DDBJ databases">
        <title>Genomic Encyclopedia of Archaeal and Bacterial Type Strains, Phase II (KMG-II): from individual species to whole genera.</title>
        <authorList>
            <person name="Goeker M."/>
        </authorList>
    </citation>
    <scope>NUCLEOTIDE SEQUENCE [LARGE SCALE GENOMIC DNA]</scope>
    <source>
        <strain evidence="16 17">DSM 43383</strain>
    </source>
</reference>
<comment type="similarity">
    <text evidence="2 12">Belongs to the RNA methyltransferase RsmE family.</text>
</comment>
<keyword evidence="9 12" id="KW-0949">S-adenosyl-L-methionine</keyword>
<dbReference type="SUPFAM" id="SSF88697">
    <property type="entry name" value="PUA domain-like"/>
    <property type="match status" value="1"/>
</dbReference>
<dbReference type="InterPro" id="IPR046886">
    <property type="entry name" value="RsmE_MTase_dom"/>
</dbReference>
<dbReference type="Gene3D" id="2.40.240.20">
    <property type="entry name" value="Hypothetical PUA domain-like, domain 1"/>
    <property type="match status" value="1"/>
</dbReference>
<evidence type="ECO:0000256" key="9">
    <source>
        <dbReference type="ARBA" id="ARBA00022691"/>
    </source>
</evidence>
<comment type="catalytic activity">
    <reaction evidence="11 12">
        <text>uridine(1498) in 16S rRNA + S-adenosyl-L-methionine = N(3)-methyluridine(1498) in 16S rRNA + S-adenosyl-L-homocysteine + H(+)</text>
        <dbReference type="Rhea" id="RHEA:42920"/>
        <dbReference type="Rhea" id="RHEA-COMP:10283"/>
        <dbReference type="Rhea" id="RHEA-COMP:10284"/>
        <dbReference type="ChEBI" id="CHEBI:15378"/>
        <dbReference type="ChEBI" id="CHEBI:57856"/>
        <dbReference type="ChEBI" id="CHEBI:59789"/>
        <dbReference type="ChEBI" id="CHEBI:65315"/>
        <dbReference type="ChEBI" id="CHEBI:74502"/>
        <dbReference type="EC" id="2.1.1.193"/>
    </reaction>
</comment>
<sequence length="247" mass="25875">MSPPVFLADTDALASDRVVLDGPEGRHAATVRRLRPGERVDLTDGAGLLAECVVTDAVTAKGGASLTLDVLTRHRTPPPSPRIVVVQALPKGDRGELAVETMTEVGVDEIVPWSAARCVTQWRPERRDKALARWRGTAREAGKQARRSRLPEVADPASTDDVAGRIATASLAIVLHEEADAPLSAVRPPADGDIVVVVGPEGGITDDELERFTAAGGSPTRLGPTVLRTSTAGVAATAVLLAATGRW</sequence>
<dbReference type="OrthoDB" id="9808126at2"/>
<evidence type="ECO:0000256" key="7">
    <source>
        <dbReference type="ARBA" id="ARBA00022603"/>
    </source>
</evidence>
<accession>A0A495QPH2</accession>
<evidence type="ECO:0000256" key="5">
    <source>
        <dbReference type="ARBA" id="ARBA00022490"/>
    </source>
</evidence>
<dbReference type="Proteomes" id="UP000274601">
    <property type="component" value="Unassembled WGS sequence"/>
</dbReference>
<dbReference type="RefSeq" id="WP_121435218.1">
    <property type="nucleotide sequence ID" value="NZ_RBWU01000003.1"/>
</dbReference>
<dbReference type="Pfam" id="PF04452">
    <property type="entry name" value="Methyltrans_RNA"/>
    <property type="match status" value="1"/>
</dbReference>
<feature type="region of interest" description="Disordered" evidence="13">
    <location>
        <begin position="135"/>
        <end position="156"/>
    </location>
</feature>
<proteinExistence type="inferred from homology"/>
<dbReference type="FunFam" id="3.40.1280.10:FF:000023">
    <property type="entry name" value="Ribosomal RNA small subunit methyltransferase E"/>
    <property type="match status" value="1"/>
</dbReference>
<organism evidence="16 17">
    <name type="scientific">Actinomadura pelletieri DSM 43383</name>
    <dbReference type="NCBI Taxonomy" id="1120940"/>
    <lineage>
        <taxon>Bacteria</taxon>
        <taxon>Bacillati</taxon>
        <taxon>Actinomycetota</taxon>
        <taxon>Actinomycetes</taxon>
        <taxon>Streptosporangiales</taxon>
        <taxon>Thermomonosporaceae</taxon>
        <taxon>Actinomadura</taxon>
    </lineage>
</organism>
<evidence type="ECO:0000256" key="6">
    <source>
        <dbReference type="ARBA" id="ARBA00022552"/>
    </source>
</evidence>
<comment type="subcellular location">
    <subcellularLocation>
        <location evidence="1 12">Cytoplasm</location>
    </subcellularLocation>
</comment>
<name>A0A495QPH2_9ACTN</name>
<dbReference type="Gene3D" id="3.40.1280.10">
    <property type="match status" value="1"/>
</dbReference>
<dbReference type="PANTHER" id="PTHR30027">
    <property type="entry name" value="RIBOSOMAL RNA SMALL SUBUNIT METHYLTRANSFERASE E"/>
    <property type="match status" value="1"/>
</dbReference>
<dbReference type="AlphaFoldDB" id="A0A495QPH2"/>
<comment type="function">
    <text evidence="10 12">Specifically methylates the N3 position of the uracil ring of uridine 1498 (m3U1498) in 16S rRNA. Acts on the fully assembled 30S ribosomal subunit.</text>
</comment>
<dbReference type="InterPro" id="IPR029026">
    <property type="entry name" value="tRNA_m1G_MTases_N"/>
</dbReference>
<evidence type="ECO:0000256" key="8">
    <source>
        <dbReference type="ARBA" id="ARBA00022679"/>
    </source>
</evidence>
<dbReference type="InterPro" id="IPR046887">
    <property type="entry name" value="RsmE_PUA-like"/>
</dbReference>
<evidence type="ECO:0000259" key="15">
    <source>
        <dbReference type="Pfam" id="PF20260"/>
    </source>
</evidence>
<dbReference type="InterPro" id="IPR006700">
    <property type="entry name" value="RsmE"/>
</dbReference>
<evidence type="ECO:0000256" key="4">
    <source>
        <dbReference type="ARBA" id="ARBA00013673"/>
    </source>
</evidence>
<evidence type="ECO:0000256" key="1">
    <source>
        <dbReference type="ARBA" id="ARBA00004496"/>
    </source>
</evidence>
<dbReference type="PIRSF" id="PIRSF015601">
    <property type="entry name" value="MTase_slr0722"/>
    <property type="match status" value="1"/>
</dbReference>
<comment type="caution">
    <text evidence="16">The sequence shown here is derived from an EMBL/GenBank/DDBJ whole genome shotgun (WGS) entry which is preliminary data.</text>
</comment>
<evidence type="ECO:0000256" key="3">
    <source>
        <dbReference type="ARBA" id="ARBA00012328"/>
    </source>
</evidence>
<dbReference type="GO" id="GO:0070475">
    <property type="term" value="P:rRNA base methylation"/>
    <property type="evidence" value="ECO:0007669"/>
    <property type="project" value="TreeGrafter"/>
</dbReference>
<dbReference type="InterPro" id="IPR015947">
    <property type="entry name" value="PUA-like_sf"/>
</dbReference>
<keyword evidence="17" id="KW-1185">Reference proteome</keyword>
<dbReference type="PANTHER" id="PTHR30027:SF3">
    <property type="entry name" value="16S RRNA (URACIL(1498)-N(3))-METHYLTRANSFERASE"/>
    <property type="match status" value="1"/>
</dbReference>
<dbReference type="GO" id="GO:0005737">
    <property type="term" value="C:cytoplasm"/>
    <property type="evidence" value="ECO:0007669"/>
    <property type="project" value="UniProtKB-SubCell"/>
</dbReference>
<gene>
    <name evidence="16" type="ORF">BZB76_3369</name>
</gene>
<dbReference type="Pfam" id="PF20260">
    <property type="entry name" value="PUA_4"/>
    <property type="match status" value="1"/>
</dbReference>
<dbReference type="NCBIfam" id="TIGR00046">
    <property type="entry name" value="RsmE family RNA methyltransferase"/>
    <property type="match status" value="1"/>
</dbReference>
<feature type="domain" description="Ribosomal RNA small subunit methyltransferase E methyltransferase" evidence="14">
    <location>
        <begin position="79"/>
        <end position="240"/>
    </location>
</feature>
<protein>
    <recommendedName>
        <fullName evidence="4 12">Ribosomal RNA small subunit methyltransferase E</fullName>
        <ecNumber evidence="3 12">2.1.1.193</ecNumber>
    </recommendedName>
</protein>
<dbReference type="SUPFAM" id="SSF75217">
    <property type="entry name" value="alpha/beta knot"/>
    <property type="match status" value="1"/>
</dbReference>
<dbReference type="InterPro" id="IPR029028">
    <property type="entry name" value="Alpha/beta_knot_MTases"/>
</dbReference>
<dbReference type="CDD" id="cd18084">
    <property type="entry name" value="RsmE-like"/>
    <property type="match status" value="1"/>
</dbReference>
<evidence type="ECO:0000256" key="10">
    <source>
        <dbReference type="ARBA" id="ARBA00025699"/>
    </source>
</evidence>
<evidence type="ECO:0000313" key="17">
    <source>
        <dbReference type="Proteomes" id="UP000274601"/>
    </source>
</evidence>
<dbReference type="EC" id="2.1.1.193" evidence="3 12"/>
<dbReference type="GO" id="GO:0070042">
    <property type="term" value="F:rRNA (uridine-N3-)-methyltransferase activity"/>
    <property type="evidence" value="ECO:0007669"/>
    <property type="project" value="TreeGrafter"/>
</dbReference>
<evidence type="ECO:0000259" key="14">
    <source>
        <dbReference type="Pfam" id="PF04452"/>
    </source>
</evidence>